<dbReference type="AlphaFoldDB" id="A0A426XAN3"/>
<organism evidence="1 2">
    <name type="scientific">Ensete ventricosum</name>
    <name type="common">Abyssinian banana</name>
    <name type="synonym">Musa ensete</name>
    <dbReference type="NCBI Taxonomy" id="4639"/>
    <lineage>
        <taxon>Eukaryota</taxon>
        <taxon>Viridiplantae</taxon>
        <taxon>Streptophyta</taxon>
        <taxon>Embryophyta</taxon>
        <taxon>Tracheophyta</taxon>
        <taxon>Spermatophyta</taxon>
        <taxon>Magnoliopsida</taxon>
        <taxon>Liliopsida</taxon>
        <taxon>Zingiberales</taxon>
        <taxon>Musaceae</taxon>
        <taxon>Ensete</taxon>
    </lineage>
</organism>
<dbReference type="EMBL" id="AMZH03023463">
    <property type="protein sequence ID" value="RRT36535.1"/>
    <property type="molecule type" value="Genomic_DNA"/>
</dbReference>
<evidence type="ECO:0000313" key="2">
    <source>
        <dbReference type="Proteomes" id="UP000287651"/>
    </source>
</evidence>
<gene>
    <name evidence="1" type="ORF">B296_00036403</name>
</gene>
<comment type="caution">
    <text evidence="1">The sequence shown here is derived from an EMBL/GenBank/DDBJ whole genome shotgun (WGS) entry which is preliminary data.</text>
</comment>
<proteinExistence type="predicted"/>
<feature type="non-terminal residue" evidence="1">
    <location>
        <position position="1"/>
    </location>
</feature>
<sequence length="60" mass="6464">AAPRPWLPPTRAIASRSGCLQGEHPHKAALLAHEVMPKGSGAYYKGGCPRQRRATLLPAY</sequence>
<protein>
    <submittedName>
        <fullName evidence="1">Uncharacterized protein</fullName>
    </submittedName>
</protein>
<reference evidence="1 2" key="1">
    <citation type="journal article" date="2014" name="Agronomy (Basel)">
        <title>A Draft Genome Sequence for Ensete ventricosum, the Drought-Tolerant Tree Against Hunger.</title>
        <authorList>
            <person name="Harrison J."/>
            <person name="Moore K.A."/>
            <person name="Paszkiewicz K."/>
            <person name="Jones T."/>
            <person name="Grant M."/>
            <person name="Ambacheew D."/>
            <person name="Muzemil S."/>
            <person name="Studholme D.J."/>
        </authorList>
    </citation>
    <scope>NUCLEOTIDE SEQUENCE [LARGE SCALE GENOMIC DNA]</scope>
</reference>
<evidence type="ECO:0000313" key="1">
    <source>
        <dbReference type="EMBL" id="RRT36535.1"/>
    </source>
</evidence>
<dbReference type="Proteomes" id="UP000287651">
    <property type="component" value="Unassembled WGS sequence"/>
</dbReference>
<accession>A0A426XAN3</accession>
<name>A0A426XAN3_ENSVE</name>